<protein>
    <submittedName>
        <fullName evidence="1">Uncharacterized protein</fullName>
    </submittedName>
</protein>
<dbReference type="EMBL" id="BGZK01000090">
    <property type="protein sequence ID" value="GBP17792.1"/>
    <property type="molecule type" value="Genomic_DNA"/>
</dbReference>
<evidence type="ECO:0000313" key="2">
    <source>
        <dbReference type="Proteomes" id="UP000299102"/>
    </source>
</evidence>
<reference evidence="1 2" key="1">
    <citation type="journal article" date="2019" name="Commun. Biol.">
        <title>The bagworm genome reveals a unique fibroin gene that provides high tensile strength.</title>
        <authorList>
            <person name="Kono N."/>
            <person name="Nakamura H."/>
            <person name="Ohtoshi R."/>
            <person name="Tomita M."/>
            <person name="Numata K."/>
            <person name="Arakawa K."/>
        </authorList>
    </citation>
    <scope>NUCLEOTIDE SEQUENCE [LARGE SCALE GENOMIC DNA]</scope>
</reference>
<sequence length="180" mass="20857">MWHKAPHLFRRVKSCALNSIPSRRDKFLNDLRRYKPPDVGRSVTLSGGWTRLLRRPPVIVGVRYSVRVTSLRVQISDMGSFSGKRYWSFMSRNLWIVTRARSSWSEFCAVPLIDLWCFLTKPIGLCRLVQIENYIDLKENICDFLLHVIQPTQLVLRFRLIGRCPLADSISHRAATLEGA</sequence>
<comment type="caution">
    <text evidence="1">The sequence shown here is derived from an EMBL/GenBank/DDBJ whole genome shotgun (WGS) entry which is preliminary data.</text>
</comment>
<proteinExistence type="predicted"/>
<organism evidence="1 2">
    <name type="scientific">Eumeta variegata</name>
    <name type="common">Bagworm moth</name>
    <name type="synonym">Eumeta japonica</name>
    <dbReference type="NCBI Taxonomy" id="151549"/>
    <lineage>
        <taxon>Eukaryota</taxon>
        <taxon>Metazoa</taxon>
        <taxon>Ecdysozoa</taxon>
        <taxon>Arthropoda</taxon>
        <taxon>Hexapoda</taxon>
        <taxon>Insecta</taxon>
        <taxon>Pterygota</taxon>
        <taxon>Neoptera</taxon>
        <taxon>Endopterygota</taxon>
        <taxon>Lepidoptera</taxon>
        <taxon>Glossata</taxon>
        <taxon>Ditrysia</taxon>
        <taxon>Tineoidea</taxon>
        <taxon>Psychidae</taxon>
        <taxon>Oiketicinae</taxon>
        <taxon>Eumeta</taxon>
    </lineage>
</organism>
<evidence type="ECO:0000313" key="1">
    <source>
        <dbReference type="EMBL" id="GBP17792.1"/>
    </source>
</evidence>
<accession>A0A4C1TUU2</accession>
<dbReference type="AlphaFoldDB" id="A0A4C1TUU2"/>
<name>A0A4C1TUU2_EUMVA</name>
<keyword evidence="2" id="KW-1185">Reference proteome</keyword>
<dbReference type="Proteomes" id="UP000299102">
    <property type="component" value="Unassembled WGS sequence"/>
</dbReference>
<gene>
    <name evidence="1" type="ORF">EVAR_102651_1</name>
</gene>